<dbReference type="PANTHER" id="PTHR32410:SF153">
    <property type="entry name" value="CHP-RICH ZINC FINGER PROTEIN-LIKE-RELATED"/>
    <property type="match status" value="1"/>
</dbReference>
<evidence type="ECO:0000256" key="2">
    <source>
        <dbReference type="ARBA" id="ARBA00022737"/>
    </source>
</evidence>
<dbReference type="InterPro" id="IPR001965">
    <property type="entry name" value="Znf_PHD"/>
</dbReference>
<dbReference type="InterPro" id="IPR046349">
    <property type="entry name" value="C1-like_sf"/>
</dbReference>
<evidence type="ECO:0000256" key="3">
    <source>
        <dbReference type="ARBA" id="ARBA00022771"/>
    </source>
</evidence>
<organism evidence="6 7">
    <name type="scientific">Arabis alpina</name>
    <name type="common">Alpine rock-cress</name>
    <dbReference type="NCBI Taxonomy" id="50452"/>
    <lineage>
        <taxon>Eukaryota</taxon>
        <taxon>Viridiplantae</taxon>
        <taxon>Streptophyta</taxon>
        <taxon>Embryophyta</taxon>
        <taxon>Tracheophyta</taxon>
        <taxon>Spermatophyta</taxon>
        <taxon>Magnoliopsida</taxon>
        <taxon>eudicotyledons</taxon>
        <taxon>Gunneridae</taxon>
        <taxon>Pentapetalae</taxon>
        <taxon>rosids</taxon>
        <taxon>malvids</taxon>
        <taxon>Brassicales</taxon>
        <taxon>Brassicaceae</taxon>
        <taxon>Arabideae</taxon>
        <taxon>Arabis</taxon>
    </lineage>
</organism>
<dbReference type="InterPro" id="IPR053192">
    <property type="entry name" value="Vacuole_Formation_Reg"/>
</dbReference>
<dbReference type="OMA" id="MIHRDCI"/>
<keyword evidence="2" id="KW-0677">Repeat</keyword>
<gene>
    <name evidence="6" type="ordered locus">AALP_Aa5g015600</name>
</gene>
<keyword evidence="1" id="KW-0479">Metal-binding</keyword>
<dbReference type="OrthoDB" id="1066602at2759"/>
<sequence>MDLVGEFHKVEIDGKPFLLYHNILKPSPQIHNPNSSTQIAIDSCDDLPFEPLFLCPRRRARLLLNLPRNREIKEVFLKYNTSPLLDDTTSGHHALPLFWCNNKEADPEGECYTCKIPKVGTNYYFCVECDKRFHKECVELPLEISYPSHPKHSLKLYYSQYRSDLCIYCRERATYLVYYCALCDVYMHVLCAQETIPFFIDQPKRHDHTLTLFPRLASLACNICALVKCHLTYACSICNFLVHKDCLDIPQTIRICRHHHRVSFTFSLPFENWSCGVCRRVVDSDYGAYSCKVCSGYVVHTKCALRKDIWDGIELEGVPEEDEGLELEPFKRIADGVILHFTHDHQLILELNGVYDGNKYCQACALPIYNENFYVCVECDFILHETCVEAPRKKFHPLHSHPLQLETIHDEDGFSVYMRCAFISEPFNYQGHQHPLFLALDPEEKPLCHICKSTDDDIKVLNCIECDFIICFLCATLPYMARYKHDKHYLTFCDGDEASDSDWCELCEGNLAIGVKRGFYKCNDCCTTLHIDCLFGDSPYMKPGQQIKVGRDGKYEIHILRNNSVSRPICMECDIYCPYPIFYIYNGRGALCSITCIRDYAAIR</sequence>
<dbReference type="Pfam" id="PF22926">
    <property type="entry name" value="C1-like_CT"/>
    <property type="match status" value="1"/>
</dbReference>
<reference evidence="7" key="1">
    <citation type="journal article" date="2015" name="Nat. Plants">
        <title>Genome expansion of Arabis alpina linked with retrotransposition and reduced symmetric DNA methylation.</title>
        <authorList>
            <person name="Willing E.M."/>
            <person name="Rawat V."/>
            <person name="Mandakova T."/>
            <person name="Maumus F."/>
            <person name="James G.V."/>
            <person name="Nordstroem K.J."/>
            <person name="Becker C."/>
            <person name="Warthmann N."/>
            <person name="Chica C."/>
            <person name="Szarzynska B."/>
            <person name="Zytnicki M."/>
            <person name="Albani M.C."/>
            <person name="Kiefer C."/>
            <person name="Bergonzi S."/>
            <person name="Castaings L."/>
            <person name="Mateos J.L."/>
            <person name="Berns M.C."/>
            <person name="Bujdoso N."/>
            <person name="Piofczyk T."/>
            <person name="de Lorenzo L."/>
            <person name="Barrero-Sicilia C."/>
            <person name="Mateos I."/>
            <person name="Piednoel M."/>
            <person name="Hagmann J."/>
            <person name="Chen-Min-Tao R."/>
            <person name="Iglesias-Fernandez R."/>
            <person name="Schuster S.C."/>
            <person name="Alonso-Blanco C."/>
            <person name="Roudier F."/>
            <person name="Carbonero P."/>
            <person name="Paz-Ares J."/>
            <person name="Davis S.J."/>
            <person name="Pecinka A."/>
            <person name="Quesneville H."/>
            <person name="Colot V."/>
            <person name="Lysak M.A."/>
            <person name="Weigel D."/>
            <person name="Coupland G."/>
            <person name="Schneeberger K."/>
        </authorList>
    </citation>
    <scope>NUCLEOTIDE SEQUENCE [LARGE SCALE GENOMIC DNA]</scope>
    <source>
        <strain evidence="7">cv. Pajares</strain>
    </source>
</reference>
<dbReference type="Gramene" id="KFK33450">
    <property type="protein sequence ID" value="KFK33450"/>
    <property type="gene ID" value="AALP_AA5G015600"/>
</dbReference>
<dbReference type="Proteomes" id="UP000029120">
    <property type="component" value="Chromosome 5"/>
</dbReference>
<feature type="domain" description="Zinc finger PHD-type" evidence="5">
    <location>
        <begin position="220"/>
        <end position="279"/>
    </location>
</feature>
<dbReference type="PANTHER" id="PTHR32410">
    <property type="entry name" value="CYSTEINE/HISTIDINE-RICH C1 DOMAIN FAMILY PROTEIN"/>
    <property type="match status" value="1"/>
</dbReference>
<evidence type="ECO:0000313" key="6">
    <source>
        <dbReference type="EMBL" id="KFK33450.1"/>
    </source>
</evidence>
<keyword evidence="7" id="KW-1185">Reference proteome</keyword>
<feature type="domain" description="Zinc finger PHD-type" evidence="5">
    <location>
        <begin position="503"/>
        <end position="574"/>
    </location>
</feature>
<proteinExistence type="predicted"/>
<dbReference type="InterPro" id="IPR004146">
    <property type="entry name" value="DC1"/>
</dbReference>
<keyword evidence="4" id="KW-0862">Zinc</keyword>
<dbReference type="InterPro" id="IPR013083">
    <property type="entry name" value="Znf_RING/FYVE/PHD"/>
</dbReference>
<keyword evidence="3" id="KW-0863">Zinc-finger</keyword>
<evidence type="ECO:0000256" key="1">
    <source>
        <dbReference type="ARBA" id="ARBA00022723"/>
    </source>
</evidence>
<dbReference type="Gene3D" id="3.30.40.10">
    <property type="entry name" value="Zinc/RING finger domain, C3HC4 (zinc finger)"/>
    <property type="match status" value="1"/>
</dbReference>
<dbReference type="eggNOG" id="ENOG502SFKZ">
    <property type="taxonomic scope" value="Eukaryota"/>
</dbReference>
<evidence type="ECO:0000256" key="4">
    <source>
        <dbReference type="ARBA" id="ARBA00022833"/>
    </source>
</evidence>
<dbReference type="SMART" id="SM00249">
    <property type="entry name" value="PHD"/>
    <property type="match status" value="4"/>
</dbReference>
<protein>
    <recommendedName>
        <fullName evidence="5">Zinc finger PHD-type domain-containing protein</fullName>
    </recommendedName>
</protein>
<evidence type="ECO:0000259" key="5">
    <source>
        <dbReference type="SMART" id="SM00249"/>
    </source>
</evidence>
<accession>A0A087GU98</accession>
<dbReference type="InterPro" id="IPR054483">
    <property type="entry name" value="DC1-like_CT"/>
</dbReference>
<dbReference type="GO" id="GO:0008270">
    <property type="term" value="F:zinc ion binding"/>
    <property type="evidence" value="ECO:0007669"/>
    <property type="project" value="UniProtKB-KW"/>
</dbReference>
<dbReference type="AlphaFoldDB" id="A0A087GU98"/>
<feature type="domain" description="Zinc finger PHD-type" evidence="5">
    <location>
        <begin position="360"/>
        <end position="452"/>
    </location>
</feature>
<dbReference type="Pfam" id="PF03107">
    <property type="entry name" value="C1_2"/>
    <property type="match status" value="5"/>
</dbReference>
<dbReference type="SUPFAM" id="SSF57889">
    <property type="entry name" value="Cysteine-rich domain"/>
    <property type="match status" value="4"/>
</dbReference>
<feature type="domain" description="Zinc finger PHD-type" evidence="5">
    <location>
        <begin position="110"/>
        <end position="184"/>
    </location>
</feature>
<dbReference type="EMBL" id="CM002873">
    <property type="protein sequence ID" value="KFK33450.1"/>
    <property type="molecule type" value="Genomic_DNA"/>
</dbReference>
<evidence type="ECO:0000313" key="7">
    <source>
        <dbReference type="Proteomes" id="UP000029120"/>
    </source>
</evidence>
<name>A0A087GU98_ARAAL</name>